<feature type="transmembrane region" description="Helical" evidence="1">
    <location>
        <begin position="192"/>
        <end position="212"/>
    </location>
</feature>
<organism evidence="2 3">
    <name type="scientific">Qipengyuania qiaonensis</name>
    <dbReference type="NCBI Taxonomy" id="2867240"/>
    <lineage>
        <taxon>Bacteria</taxon>
        <taxon>Pseudomonadati</taxon>
        <taxon>Pseudomonadota</taxon>
        <taxon>Alphaproteobacteria</taxon>
        <taxon>Sphingomonadales</taxon>
        <taxon>Erythrobacteraceae</taxon>
        <taxon>Qipengyuania</taxon>
    </lineage>
</organism>
<dbReference type="EMBL" id="JAIGNO010000004">
    <property type="protein sequence ID" value="MBX7482692.1"/>
    <property type="molecule type" value="Genomic_DNA"/>
</dbReference>
<reference evidence="2 3" key="1">
    <citation type="submission" date="2021-08" db="EMBL/GenBank/DDBJ databases">
        <title>Comparative Genomics Analysis of the Genus Qipengyuania Reveals Extensive Genetic Diversity and Metabolic Versatility, Including the Description of Fifteen Novel Species.</title>
        <authorList>
            <person name="Liu Y."/>
        </authorList>
    </citation>
    <scope>NUCLEOTIDE SEQUENCE [LARGE SCALE GENOMIC DNA]</scope>
    <source>
        <strain evidence="2 3">6D47A</strain>
    </source>
</reference>
<evidence type="ECO:0000313" key="2">
    <source>
        <dbReference type="EMBL" id="MBX7482692.1"/>
    </source>
</evidence>
<protein>
    <submittedName>
        <fullName evidence="2">Uncharacterized protein</fullName>
    </submittedName>
</protein>
<evidence type="ECO:0000313" key="3">
    <source>
        <dbReference type="Proteomes" id="UP000755104"/>
    </source>
</evidence>
<feature type="transmembrane region" description="Helical" evidence="1">
    <location>
        <begin position="30"/>
        <end position="50"/>
    </location>
</feature>
<name>A0ABS7J5S3_9SPHN</name>
<accession>A0ABS7J5S3</accession>
<keyword evidence="1" id="KW-0812">Transmembrane</keyword>
<keyword evidence="1" id="KW-1133">Transmembrane helix</keyword>
<feature type="transmembrane region" description="Helical" evidence="1">
    <location>
        <begin position="118"/>
        <end position="145"/>
    </location>
</feature>
<feature type="transmembrane region" description="Helical" evidence="1">
    <location>
        <begin position="57"/>
        <end position="79"/>
    </location>
</feature>
<feature type="transmembrane region" description="Helical" evidence="1">
    <location>
        <begin position="85"/>
        <end position="106"/>
    </location>
</feature>
<evidence type="ECO:0000256" key="1">
    <source>
        <dbReference type="SAM" id="Phobius"/>
    </source>
</evidence>
<keyword evidence="1" id="KW-0472">Membrane</keyword>
<dbReference type="Proteomes" id="UP000755104">
    <property type="component" value="Unassembled WGS sequence"/>
</dbReference>
<feature type="transmembrane region" description="Helical" evidence="1">
    <location>
        <begin position="151"/>
        <end position="171"/>
    </location>
</feature>
<comment type="caution">
    <text evidence="2">The sequence shown here is derived from an EMBL/GenBank/DDBJ whole genome shotgun (WGS) entry which is preliminary data.</text>
</comment>
<proteinExistence type="predicted"/>
<feature type="transmembrane region" description="Helical" evidence="1">
    <location>
        <begin position="218"/>
        <end position="235"/>
    </location>
</feature>
<dbReference type="RefSeq" id="WP_221557931.1">
    <property type="nucleotide sequence ID" value="NZ_JAIGNO010000004.1"/>
</dbReference>
<gene>
    <name evidence="2" type="ORF">K3174_09115</name>
</gene>
<sequence>MKARLGSLAALAVPVLAGMAYLAIAGAPSAFLVINGLAFVAAMVAILAFPEVAGQKVLRILTIALIAILFVPLATGPWLNGIARWFTLGGFILHSGAVAFPMLAVLAANDEDYAPPILLAALLAASLQPDAALGLAVMMTAVGLYNAERDWRLVPVAGVALFASMAAGLRGELPAQPFVERVLVQLAMTQPLAAFGLAMSLLASFLMLAHAIPAAKPVRHALAGSLFGFSLAALVSNYPSILIGYGAAPILGYGLALALPSRGSAFPPRSSSLE</sequence>
<keyword evidence="3" id="KW-1185">Reference proteome</keyword>